<dbReference type="RefSeq" id="WP_089182278.1">
    <property type="nucleotide sequence ID" value="NZ_CP043427.1"/>
</dbReference>
<reference evidence="1 2" key="1">
    <citation type="submission" date="2018-06" db="EMBL/GenBank/DDBJ databases">
        <authorList>
            <consortium name="Pathogen Informatics"/>
            <person name="Doyle S."/>
        </authorList>
    </citation>
    <scope>NUCLEOTIDE SEQUENCE [LARGE SCALE GENOMIC DNA]</scope>
    <source>
        <strain evidence="1 2">NCTC12475</strain>
    </source>
</reference>
<dbReference type="Proteomes" id="UP000254920">
    <property type="component" value="Unassembled WGS sequence"/>
</dbReference>
<gene>
    <name evidence="1" type="ORF">NCTC12475_01789</name>
</gene>
<evidence type="ECO:0000313" key="2">
    <source>
        <dbReference type="Proteomes" id="UP000254920"/>
    </source>
</evidence>
<keyword evidence="2" id="KW-1185">Reference proteome</keyword>
<proteinExistence type="predicted"/>
<dbReference type="STRING" id="32024.GCA_000788295_00486"/>
<organism evidence="1 2">
    <name type="scientific">Campylobacter sputorum subsp. sputorum</name>
    <dbReference type="NCBI Taxonomy" id="32024"/>
    <lineage>
        <taxon>Bacteria</taxon>
        <taxon>Pseudomonadati</taxon>
        <taxon>Campylobacterota</taxon>
        <taxon>Epsilonproteobacteria</taxon>
        <taxon>Campylobacterales</taxon>
        <taxon>Campylobacteraceae</taxon>
        <taxon>Campylobacter</taxon>
    </lineage>
</organism>
<evidence type="ECO:0000313" key="1">
    <source>
        <dbReference type="EMBL" id="SUX11560.1"/>
    </source>
</evidence>
<sequence>MKRAFSIIEVVLAIVIMGLSMIAIPTIISQSTISNLHALKQEAILSSKMQMHLMFSMPWDSNSMDETDIFPRVTLTNSTAEGLKNAIKEDGDFTQDYENNKTRQNLPINAYINKQASIPAFSANFDGLDHLHNYETELNIENPTDQRGVRDIIIPIKTIFKVSYVDDNLKDDSYIDDKNIKFNFNVPQAKDTTNIKQIELHTCFIENVKTGECTNDDTNIILRAYSSNVAPSHIITREIN</sequence>
<name>A0A381DLV0_9BACT</name>
<dbReference type="EMBL" id="UFVD01000001">
    <property type="protein sequence ID" value="SUX11560.1"/>
    <property type="molecule type" value="Genomic_DNA"/>
</dbReference>
<accession>A0A381DLV0</accession>
<dbReference type="AlphaFoldDB" id="A0A381DLV0"/>
<dbReference type="GeneID" id="93090427"/>
<protein>
    <submittedName>
        <fullName evidence="1">Prepilin-type N-terminal cleavage/methylation domain-containing protein</fullName>
    </submittedName>
</protein>